<evidence type="ECO:0000259" key="5">
    <source>
        <dbReference type="SMART" id="SM00822"/>
    </source>
</evidence>
<feature type="domain" description="Ketoreductase" evidence="5">
    <location>
        <begin position="12"/>
        <end position="192"/>
    </location>
</feature>
<evidence type="ECO:0000256" key="4">
    <source>
        <dbReference type="ARBA" id="ARBA00023140"/>
    </source>
</evidence>
<dbReference type="InterPro" id="IPR036291">
    <property type="entry name" value="NAD(P)-bd_dom_sf"/>
</dbReference>
<dbReference type="EMBL" id="JAIFTH010000517">
    <property type="protein sequence ID" value="KAG9509360.1"/>
    <property type="molecule type" value="Genomic_DNA"/>
</dbReference>
<gene>
    <name evidence="6" type="primary">mfeA</name>
    <name evidence="6" type="ORF">GZH46_02126</name>
</gene>
<evidence type="ECO:0000313" key="7">
    <source>
        <dbReference type="Proteomes" id="UP000825002"/>
    </source>
</evidence>
<dbReference type="PANTHER" id="PTHR45024">
    <property type="entry name" value="DEHYDROGENASES, SHORT CHAIN"/>
    <property type="match status" value="1"/>
</dbReference>
<keyword evidence="4" id="KW-0576">Peroxisome</keyword>
<dbReference type="PRINTS" id="PR00080">
    <property type="entry name" value="SDRFAMILY"/>
</dbReference>
<dbReference type="InterPro" id="IPR020904">
    <property type="entry name" value="Sc_DH/Rdtase_CS"/>
</dbReference>
<dbReference type="InterPro" id="IPR051687">
    <property type="entry name" value="Peroxisomal_Beta-Oxidation"/>
</dbReference>
<dbReference type="Pfam" id="PF02036">
    <property type="entry name" value="SCP2"/>
    <property type="match status" value="2"/>
</dbReference>
<dbReference type="InterPro" id="IPR003033">
    <property type="entry name" value="SCP2_sterol-bd_dom"/>
</dbReference>
<accession>A0ABQ7S7H0</accession>
<keyword evidence="7" id="KW-1185">Reference proteome</keyword>
<organism evidence="6 7">
    <name type="scientific">Fragariocoptes setiger</name>
    <dbReference type="NCBI Taxonomy" id="1670756"/>
    <lineage>
        <taxon>Eukaryota</taxon>
        <taxon>Metazoa</taxon>
        <taxon>Ecdysozoa</taxon>
        <taxon>Arthropoda</taxon>
        <taxon>Chelicerata</taxon>
        <taxon>Arachnida</taxon>
        <taxon>Acari</taxon>
        <taxon>Acariformes</taxon>
        <taxon>Trombidiformes</taxon>
        <taxon>Prostigmata</taxon>
        <taxon>Eupodina</taxon>
        <taxon>Eriophyoidea</taxon>
        <taxon>Phytoptidae</taxon>
        <taxon>Fragariocoptes</taxon>
    </lineage>
</organism>
<feature type="non-terminal residue" evidence="6">
    <location>
        <position position="1"/>
    </location>
</feature>
<protein>
    <submittedName>
        <fullName evidence="6">Peroxisomal multifunctional enzyme A</fullName>
    </submittedName>
</protein>
<dbReference type="Proteomes" id="UP000825002">
    <property type="component" value="Unassembled WGS sequence"/>
</dbReference>
<comment type="similarity">
    <text evidence="2">Belongs to the short-chain dehydrogenases/reductases (SDR) family.</text>
</comment>
<evidence type="ECO:0000256" key="2">
    <source>
        <dbReference type="ARBA" id="ARBA00006484"/>
    </source>
</evidence>
<dbReference type="PROSITE" id="PS00061">
    <property type="entry name" value="ADH_SHORT"/>
    <property type="match status" value="1"/>
</dbReference>
<proteinExistence type="inferred from homology"/>
<evidence type="ECO:0000313" key="6">
    <source>
        <dbReference type="EMBL" id="KAG9509360.1"/>
    </source>
</evidence>
<dbReference type="Pfam" id="PF00106">
    <property type="entry name" value="adh_short"/>
    <property type="match status" value="1"/>
</dbReference>
<dbReference type="Gene3D" id="3.40.50.720">
    <property type="entry name" value="NAD(P)-binding Rossmann-like Domain"/>
    <property type="match status" value="1"/>
</dbReference>
<name>A0ABQ7S7H0_9ACAR</name>
<dbReference type="CDD" id="cd05353">
    <property type="entry name" value="hydroxyacyl-CoA-like_DH_SDR_c-like"/>
    <property type="match status" value="1"/>
</dbReference>
<sequence>MNNKKQLRFDGRVAIVTGAGGGLGRQYALLLASRGACVVVNDFGCSRSGDATQLDESNRRQAADAVVDEIVSTGGRAVANYDSVKNGAAIVRTATDNWGRVDIVINNAGILCDKSMTNMSEQDWDLVHQIHLRGSFQVTRAAWPYMRRQNYGRIVMTSSPAALYGNFGQANYSSAKMGLIGLSNTLSVEGAKYNIASNVIVPVASSRLTVNILPQSLAEHLKPEQVAPFVVWLCHEQCKDTGAVFEAAGGWCGRYRLYRGEGRVFEGLPTLECVRDHWDKVSSVDGAQYHESVHKHMETLLNSLGLAREHDSTEQQDTDEVVVYEFQAAPRESNDDADLLNSIPTSGLKCDLLFKIIGDRMRKEPELTEQIKAIFQFNISQDGKQVATWTTDTKGATSDAATVYRTEPKNNVKPDCTVFVDDEDFVKLMVGKLNPQRAFMMGKLNIKGNVLLLQKLNTMWVQMQNNGQAPELPLLASVVLNYKLIPGLKCDAMLVEIFQRIARAPQLIANAQYIYRINITKSGKEVACYTLNLADETPTFFRGAGQSPNADCEIEVDDDDLVRLLYGRLSLRDSLDSGRIQLKSGKREVLLALDPLLSTQQDTISKL</sequence>
<dbReference type="InterPro" id="IPR036527">
    <property type="entry name" value="SCP2_sterol-bd_dom_sf"/>
</dbReference>
<dbReference type="InterPro" id="IPR057326">
    <property type="entry name" value="KR_dom"/>
</dbReference>
<dbReference type="PRINTS" id="PR00081">
    <property type="entry name" value="GDHRDH"/>
</dbReference>
<dbReference type="Gene3D" id="1.10.287.4290">
    <property type="match status" value="1"/>
</dbReference>
<evidence type="ECO:0000256" key="1">
    <source>
        <dbReference type="ARBA" id="ARBA00004275"/>
    </source>
</evidence>
<dbReference type="SMART" id="SM00822">
    <property type="entry name" value="PKS_KR"/>
    <property type="match status" value="1"/>
</dbReference>
<dbReference type="PANTHER" id="PTHR45024:SF2">
    <property type="entry name" value="SCP2 DOMAIN-CONTAINING PROTEIN"/>
    <property type="match status" value="1"/>
</dbReference>
<reference evidence="6 7" key="1">
    <citation type="submission" date="2020-10" db="EMBL/GenBank/DDBJ databases">
        <authorList>
            <person name="Klimov P.B."/>
            <person name="Dyachkov S.M."/>
            <person name="Chetverikov P.E."/>
        </authorList>
    </citation>
    <scope>NUCLEOTIDE SEQUENCE [LARGE SCALE GENOMIC DNA]</scope>
    <source>
        <strain evidence="6">BMOC 18-1129-001#AD2665</strain>
        <tissue evidence="6">Entire mites</tissue>
    </source>
</reference>
<dbReference type="Gene3D" id="3.30.1050.10">
    <property type="entry name" value="SCP2 sterol-binding domain"/>
    <property type="match status" value="2"/>
</dbReference>
<keyword evidence="3" id="KW-0560">Oxidoreductase</keyword>
<dbReference type="SUPFAM" id="SSF51735">
    <property type="entry name" value="NAD(P)-binding Rossmann-fold domains"/>
    <property type="match status" value="1"/>
</dbReference>
<comment type="caution">
    <text evidence="6">The sequence shown here is derived from an EMBL/GenBank/DDBJ whole genome shotgun (WGS) entry which is preliminary data.</text>
</comment>
<dbReference type="SUPFAM" id="SSF55718">
    <property type="entry name" value="SCP-like"/>
    <property type="match status" value="2"/>
</dbReference>
<comment type="subcellular location">
    <subcellularLocation>
        <location evidence="1">Peroxisome</location>
    </subcellularLocation>
</comment>
<dbReference type="InterPro" id="IPR002347">
    <property type="entry name" value="SDR_fam"/>
</dbReference>
<evidence type="ECO:0000256" key="3">
    <source>
        <dbReference type="ARBA" id="ARBA00023002"/>
    </source>
</evidence>